<accession>A0A3N0GMF7</accession>
<dbReference type="InterPro" id="IPR017523">
    <property type="entry name" value="Rv3268"/>
</dbReference>
<gene>
    <name evidence="2" type="ORF">EFL26_11265</name>
</gene>
<feature type="region of interest" description="Disordered" evidence="1">
    <location>
        <begin position="194"/>
        <end position="215"/>
    </location>
</feature>
<dbReference type="RefSeq" id="WP_123222986.1">
    <property type="nucleotide sequence ID" value="NZ_RJSF01000040.1"/>
</dbReference>
<organism evidence="2 3">
    <name type="scientific">Nocardioides pocheonensis</name>
    <dbReference type="NCBI Taxonomy" id="661485"/>
    <lineage>
        <taxon>Bacteria</taxon>
        <taxon>Bacillati</taxon>
        <taxon>Actinomycetota</taxon>
        <taxon>Actinomycetes</taxon>
        <taxon>Propionibacteriales</taxon>
        <taxon>Nocardioidaceae</taxon>
        <taxon>Nocardioides</taxon>
    </lineage>
</organism>
<evidence type="ECO:0000256" key="1">
    <source>
        <dbReference type="SAM" id="MobiDB-lite"/>
    </source>
</evidence>
<feature type="compositionally biased region" description="Basic and acidic residues" evidence="1">
    <location>
        <begin position="194"/>
        <end position="206"/>
    </location>
</feature>
<dbReference type="Proteomes" id="UP000279994">
    <property type="component" value="Unassembled WGS sequence"/>
</dbReference>
<evidence type="ECO:0000313" key="3">
    <source>
        <dbReference type="Proteomes" id="UP000279994"/>
    </source>
</evidence>
<dbReference type="NCBIfam" id="TIGR03089">
    <property type="entry name" value="TIGR03089 family protein"/>
    <property type="match status" value="1"/>
</dbReference>
<reference evidence="2 3" key="1">
    <citation type="submission" date="2018-11" db="EMBL/GenBank/DDBJ databases">
        <authorList>
            <person name="Li F."/>
        </authorList>
    </citation>
    <scope>NUCLEOTIDE SEQUENCE [LARGE SCALE GENOMIC DNA]</scope>
    <source>
        <strain evidence="2 3">Gsoil 818</strain>
    </source>
</reference>
<protein>
    <submittedName>
        <fullName evidence="2">TIGR03089 family protein</fullName>
    </submittedName>
</protein>
<sequence>MPTFPDLLARRLAADPGQPLVTFYDDATGERTELSVKTFANWVSKTANLYAEELMLDPGDAVRIDLPPHSLGPVFLAAAWACGLRVSAEADVAVVGPDGLDRRAGTTVACALAPFATRFTTDLPEGVLDHGVLWPGQSDVFSPLEPTELEVPAPDDRRVLTDLDPLSPEGSRLFLGLVAGHGSLVLVAHPDERRWPAHSESERATDSVRTAQPTS</sequence>
<comment type="caution">
    <text evidence="2">The sequence shown here is derived from an EMBL/GenBank/DDBJ whole genome shotgun (WGS) entry which is preliminary data.</text>
</comment>
<dbReference type="SUPFAM" id="SSF56801">
    <property type="entry name" value="Acetyl-CoA synthetase-like"/>
    <property type="match status" value="1"/>
</dbReference>
<name>A0A3N0GMF7_9ACTN</name>
<proteinExistence type="predicted"/>
<keyword evidence="3" id="KW-1185">Reference proteome</keyword>
<dbReference type="EMBL" id="RJSF01000040">
    <property type="protein sequence ID" value="RNM13579.1"/>
    <property type="molecule type" value="Genomic_DNA"/>
</dbReference>
<evidence type="ECO:0000313" key="2">
    <source>
        <dbReference type="EMBL" id="RNM13579.1"/>
    </source>
</evidence>
<dbReference type="AlphaFoldDB" id="A0A3N0GMF7"/>
<dbReference type="OrthoDB" id="3396763at2"/>